<accession>A0ABW5ADL1</accession>
<protein>
    <submittedName>
        <fullName evidence="2">Class I SAM-dependent methyltransferase</fullName>
        <ecNumber evidence="2">2.1.1.222</ecNumber>
        <ecNumber evidence="2">2.1.1.64</ecNumber>
    </submittedName>
</protein>
<dbReference type="RefSeq" id="WP_378475933.1">
    <property type="nucleotide sequence ID" value="NZ_JBHUIW010000001.1"/>
</dbReference>
<dbReference type="EC" id="2.1.1.64" evidence="2"/>
<sequence length="269" mass="29103">MHDSAMDKFLVFLDVYLAPCAGGPLAVLDVGSCAIGGPETGTHRAAIEARGWTYRGADITAGPNVDVVLADGYDWREIDGDSCDVVLCSQVLEHTRYPWRVVQEIARVLRPRGLAFLAAPSAGHVHRYPEDCFRYYPDGLPALAHASGLTVVDTNVQRRPVYRSNIWYDAVAVLQKPELPAADAGRWRARRQLSGLALRDDVGPSDLAAVSFAPHAAAPSRIATIAPRGGPGAFEDRDAALARTADPLRRVLNVRRHLSAALKALTRPV</sequence>
<gene>
    <name evidence="2" type="ORF">ACFSOX_01015</name>
</gene>
<keyword evidence="2" id="KW-0808">Transferase</keyword>
<dbReference type="EC" id="2.1.1.222" evidence="2"/>
<dbReference type="GO" id="GO:0061542">
    <property type="term" value="F:3-demethylubiquinol 3-O-methyltransferase activity"/>
    <property type="evidence" value="ECO:0007669"/>
    <property type="project" value="UniProtKB-EC"/>
</dbReference>
<evidence type="ECO:0000313" key="2">
    <source>
        <dbReference type="EMBL" id="MFD2180721.1"/>
    </source>
</evidence>
<comment type="caution">
    <text evidence="2">The sequence shown here is derived from an EMBL/GenBank/DDBJ whole genome shotgun (WGS) entry which is preliminary data.</text>
</comment>
<dbReference type="GO" id="GO:0032259">
    <property type="term" value="P:methylation"/>
    <property type="evidence" value="ECO:0007669"/>
    <property type="project" value="UniProtKB-KW"/>
</dbReference>
<feature type="domain" description="Methyltransferase type 11" evidence="1">
    <location>
        <begin position="63"/>
        <end position="116"/>
    </location>
</feature>
<dbReference type="CDD" id="cd02440">
    <property type="entry name" value="AdoMet_MTases"/>
    <property type="match status" value="1"/>
</dbReference>
<dbReference type="SUPFAM" id="SSF53335">
    <property type="entry name" value="S-adenosyl-L-methionine-dependent methyltransferases"/>
    <property type="match status" value="1"/>
</dbReference>
<evidence type="ECO:0000313" key="3">
    <source>
        <dbReference type="Proteomes" id="UP001597314"/>
    </source>
</evidence>
<proteinExistence type="predicted"/>
<dbReference type="EMBL" id="JBHUIW010000001">
    <property type="protein sequence ID" value="MFD2180721.1"/>
    <property type="molecule type" value="Genomic_DNA"/>
</dbReference>
<dbReference type="Gene3D" id="3.40.50.150">
    <property type="entry name" value="Vaccinia Virus protein VP39"/>
    <property type="match status" value="1"/>
</dbReference>
<keyword evidence="2" id="KW-0489">Methyltransferase</keyword>
<evidence type="ECO:0000259" key="1">
    <source>
        <dbReference type="Pfam" id="PF08241"/>
    </source>
</evidence>
<reference evidence="3" key="1">
    <citation type="journal article" date="2019" name="Int. J. Syst. Evol. Microbiol.">
        <title>The Global Catalogue of Microorganisms (GCM) 10K type strain sequencing project: providing services to taxonomists for standard genome sequencing and annotation.</title>
        <authorList>
            <consortium name="The Broad Institute Genomics Platform"/>
            <consortium name="The Broad Institute Genome Sequencing Center for Infectious Disease"/>
            <person name="Wu L."/>
            <person name="Ma J."/>
        </authorList>
    </citation>
    <scope>NUCLEOTIDE SEQUENCE [LARGE SCALE GENOMIC DNA]</scope>
    <source>
        <strain evidence="3">CGMCC 1.6774</strain>
    </source>
</reference>
<dbReference type="InterPro" id="IPR013216">
    <property type="entry name" value="Methyltransf_11"/>
</dbReference>
<name>A0ABW5ADL1_9BRAD</name>
<dbReference type="InterPro" id="IPR029063">
    <property type="entry name" value="SAM-dependent_MTases_sf"/>
</dbReference>
<dbReference type="GO" id="GO:0102208">
    <property type="term" value="F:2-polyprenyl-6-hydroxyphenol methylase activity"/>
    <property type="evidence" value="ECO:0007669"/>
    <property type="project" value="UniProtKB-EC"/>
</dbReference>
<keyword evidence="3" id="KW-1185">Reference proteome</keyword>
<organism evidence="2 3">
    <name type="scientific">Rhodoplanes azumiensis</name>
    <dbReference type="NCBI Taxonomy" id="1897628"/>
    <lineage>
        <taxon>Bacteria</taxon>
        <taxon>Pseudomonadati</taxon>
        <taxon>Pseudomonadota</taxon>
        <taxon>Alphaproteobacteria</taxon>
        <taxon>Hyphomicrobiales</taxon>
        <taxon>Nitrobacteraceae</taxon>
        <taxon>Rhodoplanes</taxon>
    </lineage>
</organism>
<dbReference type="Proteomes" id="UP001597314">
    <property type="component" value="Unassembled WGS sequence"/>
</dbReference>
<dbReference type="Pfam" id="PF08241">
    <property type="entry name" value="Methyltransf_11"/>
    <property type="match status" value="1"/>
</dbReference>